<keyword evidence="4" id="KW-0479">Metal-binding</keyword>
<dbReference type="GO" id="GO:0005829">
    <property type="term" value="C:cytosol"/>
    <property type="evidence" value="ECO:0007669"/>
    <property type="project" value="TreeGrafter"/>
</dbReference>
<dbReference type="GO" id="GO:0046872">
    <property type="term" value="F:metal ion binding"/>
    <property type="evidence" value="ECO:0007669"/>
    <property type="project" value="UniProtKB-KW"/>
</dbReference>
<dbReference type="Proteomes" id="UP000002489">
    <property type="component" value="Unassembled WGS sequence"/>
</dbReference>
<keyword evidence="8" id="KW-0100">Branched-chain amino acid biosynthesis</keyword>
<keyword evidence="2" id="KW-0432">Leucine biosynthesis</keyword>
<dbReference type="AlphaFoldDB" id="A0A0D2XED5"/>
<dbReference type="PANTHER" id="PTHR42979">
    <property type="entry name" value="3-ISOPROPYLMALATE DEHYDROGENASE"/>
    <property type="match status" value="1"/>
</dbReference>
<dbReference type="PANTHER" id="PTHR42979:SF1">
    <property type="entry name" value="3-ISOPROPYLMALATE DEHYDROGENASE"/>
    <property type="match status" value="1"/>
</dbReference>
<reference evidence="10" key="1">
    <citation type="journal article" date="2012" name="Mol. Plant Microbe Interact.">
        <title>A highly conserved effector in Fusarium oxysporum is required for full virulence on Arabidopsis.</title>
        <authorList>
            <person name="Thatcher L.F."/>
            <person name="Gardiner D.M."/>
            <person name="Kazan K."/>
            <person name="Manners J."/>
        </authorList>
    </citation>
    <scope>NUCLEOTIDE SEQUENCE [LARGE SCALE GENOMIC DNA]</scope>
    <source>
        <strain evidence="10">Fo5176</strain>
    </source>
</reference>
<evidence type="ECO:0000256" key="6">
    <source>
        <dbReference type="ARBA" id="ARBA00023002"/>
    </source>
</evidence>
<reference evidence="9" key="2">
    <citation type="submission" date="2025-08" db="UniProtKB">
        <authorList>
            <consortium name="EnsemblFungi"/>
        </authorList>
    </citation>
    <scope>IDENTIFICATION</scope>
    <source>
        <strain evidence="9">4287 / CBS 123668 / FGSC 9935 / NRRL 34936</strain>
    </source>
</reference>
<dbReference type="InterPro" id="IPR024084">
    <property type="entry name" value="IsoPropMal-DH-like_dom"/>
</dbReference>
<keyword evidence="5" id="KW-0460">Magnesium</keyword>
<evidence type="ECO:0000256" key="3">
    <source>
        <dbReference type="ARBA" id="ARBA00022605"/>
    </source>
</evidence>
<dbReference type="GO" id="GO:0009098">
    <property type="term" value="P:L-leucine biosynthetic process"/>
    <property type="evidence" value="ECO:0007669"/>
    <property type="project" value="UniProtKB-KW"/>
</dbReference>
<dbReference type="SUPFAM" id="SSF53659">
    <property type="entry name" value="Isocitrate/Isopropylmalate dehydrogenase-like"/>
    <property type="match status" value="1"/>
</dbReference>
<proteinExistence type="inferred from homology"/>
<keyword evidence="3" id="KW-0028">Amino-acid biosynthesis</keyword>
<evidence type="ECO:0000313" key="10">
    <source>
        <dbReference type="Proteomes" id="UP000002489"/>
    </source>
</evidence>
<evidence type="ECO:0000313" key="9">
    <source>
        <dbReference type="EnsemblFungi" id="FOXG_02267P0"/>
    </source>
</evidence>
<evidence type="ECO:0000256" key="1">
    <source>
        <dbReference type="ARBA" id="ARBA00007769"/>
    </source>
</evidence>
<evidence type="ECO:0000256" key="8">
    <source>
        <dbReference type="ARBA" id="ARBA00023304"/>
    </source>
</evidence>
<accession>A0A0D2XED5</accession>
<evidence type="ECO:0000256" key="2">
    <source>
        <dbReference type="ARBA" id="ARBA00022430"/>
    </source>
</evidence>
<gene>
    <name evidence="9" type="primary">28944476</name>
</gene>
<sequence length="262" mass="27832">MGGCSINANGTAIGNETLAAAKDAGDVLLGSIGGPEWGTGALRPEQGLLKLRKRMGTYGDLRPYFFAFDSLVDASPFVIVERVARLAGFLARDLSDKKLIDNAAMIMVKNYTGLNGVVVTSNLFCDIISDEPSIIPGRIGLLPSASLSGVPDVKDKCNGIYEPIYGSAPDISGNGIVNPIGTILPVAMLQPYSLNLPEEAKAVEEAVHVALDGGLRTKDLGGNATTEVVGDAVVEELKKILKPQGVLSDWRDLLQRMLPWWL</sequence>
<dbReference type="Pfam" id="PF00180">
    <property type="entry name" value="Iso_dh"/>
    <property type="match status" value="2"/>
</dbReference>
<evidence type="ECO:0000256" key="5">
    <source>
        <dbReference type="ARBA" id="ARBA00022842"/>
    </source>
</evidence>
<dbReference type="InterPro" id="IPR004429">
    <property type="entry name" value="Isopropylmalate_DH"/>
</dbReference>
<dbReference type="VEuPathDB" id="FungiDB:FOXG_02267"/>
<evidence type="ECO:0000256" key="7">
    <source>
        <dbReference type="ARBA" id="ARBA00023027"/>
    </source>
</evidence>
<dbReference type="SMART" id="SM01329">
    <property type="entry name" value="Iso_dh"/>
    <property type="match status" value="1"/>
</dbReference>
<keyword evidence="6" id="KW-0560">Oxidoreductase</keyword>
<organism evidence="9 10">
    <name type="scientific">Fusarium oxysporum (strain Fo5176)</name>
    <name type="common">Fusarium vascular wilt</name>
    <dbReference type="NCBI Taxonomy" id="660025"/>
    <lineage>
        <taxon>Eukaryota</taxon>
        <taxon>Fungi</taxon>
        <taxon>Dikarya</taxon>
        <taxon>Ascomycota</taxon>
        <taxon>Pezizomycotina</taxon>
        <taxon>Sordariomycetes</taxon>
        <taxon>Hypocreomycetidae</taxon>
        <taxon>Hypocreales</taxon>
        <taxon>Nectriaceae</taxon>
        <taxon>Fusarium</taxon>
        <taxon>Fusarium oxysporum species complex</taxon>
    </lineage>
</organism>
<dbReference type="STRING" id="426428.A0A0D2XED5"/>
<comment type="similarity">
    <text evidence="1">Belongs to the isocitrate and isopropylmalate dehydrogenases family.</text>
</comment>
<keyword evidence="7" id="KW-0520">NAD</keyword>
<protein>
    <submittedName>
        <fullName evidence="9">Uncharacterized protein</fullName>
    </submittedName>
</protein>
<dbReference type="Gene3D" id="3.40.718.10">
    <property type="entry name" value="Isopropylmalate Dehydrogenase"/>
    <property type="match status" value="2"/>
</dbReference>
<name>A0A0D2XED5_FUSOF</name>
<evidence type="ECO:0000256" key="4">
    <source>
        <dbReference type="ARBA" id="ARBA00022723"/>
    </source>
</evidence>
<dbReference type="EnsemblFungi" id="FOXG_02267T0">
    <property type="protein sequence ID" value="FOXG_02267P0"/>
    <property type="gene ID" value="FOXG_02267"/>
</dbReference>
<dbReference type="GO" id="GO:0003862">
    <property type="term" value="F:3-isopropylmalate dehydrogenase activity"/>
    <property type="evidence" value="ECO:0007669"/>
    <property type="project" value="InterPro"/>
</dbReference>